<keyword evidence="1" id="KW-0812">Transmembrane</keyword>
<dbReference type="InterPro" id="IPR003961">
    <property type="entry name" value="FN3_dom"/>
</dbReference>
<dbReference type="InterPro" id="IPR036116">
    <property type="entry name" value="FN3_sf"/>
</dbReference>
<dbReference type="PROSITE" id="PS50209">
    <property type="entry name" value="CARD"/>
    <property type="match status" value="1"/>
</dbReference>
<dbReference type="AlphaFoldDB" id="A0A8K0EZQ1"/>
<dbReference type="CDD" id="cd00063">
    <property type="entry name" value="FN3"/>
    <property type="match status" value="1"/>
</dbReference>
<dbReference type="Gene3D" id="1.10.533.10">
    <property type="entry name" value="Death Domain, Fas"/>
    <property type="match status" value="1"/>
</dbReference>
<dbReference type="GO" id="GO:0070513">
    <property type="term" value="F:death domain binding"/>
    <property type="evidence" value="ECO:0007669"/>
    <property type="project" value="InterPro"/>
</dbReference>
<keyword evidence="5" id="KW-1185">Reference proteome</keyword>
<dbReference type="CDD" id="cd01671">
    <property type="entry name" value="CARD"/>
    <property type="match status" value="1"/>
</dbReference>
<organism evidence="4 5">
    <name type="scientific">Branchiostoma lanceolatum</name>
    <name type="common">Common lancelet</name>
    <name type="synonym">Amphioxus lanceolatum</name>
    <dbReference type="NCBI Taxonomy" id="7740"/>
    <lineage>
        <taxon>Eukaryota</taxon>
        <taxon>Metazoa</taxon>
        <taxon>Chordata</taxon>
        <taxon>Cephalochordata</taxon>
        <taxon>Leptocardii</taxon>
        <taxon>Amphioxiformes</taxon>
        <taxon>Branchiostomatidae</taxon>
        <taxon>Branchiostoma</taxon>
    </lineage>
</organism>
<dbReference type="InterPro" id="IPR013783">
    <property type="entry name" value="Ig-like_fold"/>
</dbReference>
<dbReference type="PANTHER" id="PTHR15034">
    <property type="entry name" value="DEATH DOMAIN-CONTAINING PROTEIN CRADD"/>
    <property type="match status" value="1"/>
</dbReference>
<protein>
    <submittedName>
        <fullName evidence="4">Hypp3888 protein</fullName>
    </submittedName>
</protein>
<dbReference type="Proteomes" id="UP000838412">
    <property type="component" value="Chromosome 6"/>
</dbReference>
<dbReference type="GO" id="GO:0002020">
    <property type="term" value="F:protease binding"/>
    <property type="evidence" value="ECO:0007669"/>
    <property type="project" value="InterPro"/>
</dbReference>
<dbReference type="PANTHER" id="PTHR15034:SF5">
    <property type="entry name" value="DEATH DOMAIN-CONTAINING PROTEIN CRADD"/>
    <property type="match status" value="1"/>
</dbReference>
<reference evidence="4" key="1">
    <citation type="submission" date="2022-01" db="EMBL/GenBank/DDBJ databases">
        <authorList>
            <person name="Braso-Vives M."/>
        </authorList>
    </citation>
    <scope>NUCLEOTIDE SEQUENCE</scope>
</reference>
<evidence type="ECO:0000259" key="3">
    <source>
        <dbReference type="PROSITE" id="PS50853"/>
    </source>
</evidence>
<keyword evidence="1" id="KW-1133">Transmembrane helix</keyword>
<dbReference type="Gene3D" id="2.60.40.10">
    <property type="entry name" value="Immunoglobulins"/>
    <property type="match status" value="1"/>
</dbReference>
<feature type="transmembrane region" description="Helical" evidence="1">
    <location>
        <begin position="197"/>
        <end position="216"/>
    </location>
</feature>
<accession>A0A8K0EZQ1</accession>
<dbReference type="SUPFAM" id="SSF49265">
    <property type="entry name" value="Fibronectin type III"/>
    <property type="match status" value="1"/>
</dbReference>
<dbReference type="PROSITE" id="PS50853">
    <property type="entry name" value="FN3"/>
    <property type="match status" value="1"/>
</dbReference>
<dbReference type="OrthoDB" id="10031931at2759"/>
<dbReference type="InterPro" id="IPR011029">
    <property type="entry name" value="DEATH-like_dom_sf"/>
</dbReference>
<dbReference type="SUPFAM" id="SSF47986">
    <property type="entry name" value="DEATH domain"/>
    <property type="match status" value="1"/>
</dbReference>
<evidence type="ECO:0000313" key="5">
    <source>
        <dbReference type="Proteomes" id="UP000838412"/>
    </source>
</evidence>
<sequence length="251" mass="28399">MSDLWARILAQKASLLRDLEPRHMLNDLLQHGVLDDDEHERVKRAGVTRKDRTEALLDILKGKEVEELAAFMNQLERLYPHLADQIRTAENEKVEKVIPTPRNCRVQSSTRDSLTVAWDQLEAVPGGSVEVAIFAHNNDREPVQRREVGCDQTDVRAEGLRAGIKYNARVRVVSGELRGPHVVVQGKTKTIWSLVPLNPVMAAVVVVVLAMLPMVWMTTTGESFLFLTYKSFQSWLYNNSHLKLPCSFIGH</sequence>
<evidence type="ECO:0000313" key="4">
    <source>
        <dbReference type="EMBL" id="CAH1268489.1"/>
    </source>
</evidence>
<name>A0A8K0EZQ1_BRALA</name>
<dbReference type="EMBL" id="OV696691">
    <property type="protein sequence ID" value="CAH1268489.1"/>
    <property type="molecule type" value="Genomic_DNA"/>
</dbReference>
<proteinExistence type="predicted"/>
<evidence type="ECO:0000259" key="2">
    <source>
        <dbReference type="PROSITE" id="PS50209"/>
    </source>
</evidence>
<dbReference type="Pfam" id="PF00619">
    <property type="entry name" value="CARD"/>
    <property type="match status" value="1"/>
</dbReference>
<feature type="domain" description="CARD" evidence="2">
    <location>
        <begin position="12"/>
        <end position="90"/>
    </location>
</feature>
<dbReference type="InterPro" id="IPR037939">
    <property type="entry name" value="CRADD"/>
</dbReference>
<dbReference type="InterPro" id="IPR001315">
    <property type="entry name" value="CARD"/>
</dbReference>
<keyword evidence="1" id="KW-0472">Membrane</keyword>
<gene>
    <name evidence="4" type="primary">Hypp3888</name>
    <name evidence="4" type="ORF">BLAG_LOCUS21410</name>
</gene>
<feature type="domain" description="Fibronectin type-III" evidence="3">
    <location>
        <begin position="100"/>
        <end position="194"/>
    </location>
</feature>
<dbReference type="GO" id="GO:0042981">
    <property type="term" value="P:regulation of apoptotic process"/>
    <property type="evidence" value="ECO:0007669"/>
    <property type="project" value="InterPro"/>
</dbReference>
<dbReference type="Pfam" id="PF00041">
    <property type="entry name" value="fn3"/>
    <property type="match status" value="1"/>
</dbReference>
<evidence type="ECO:0000256" key="1">
    <source>
        <dbReference type="SAM" id="Phobius"/>
    </source>
</evidence>